<feature type="region of interest" description="Disordered" evidence="1">
    <location>
        <begin position="830"/>
        <end position="860"/>
    </location>
</feature>
<keyword evidence="2" id="KW-1133">Transmembrane helix</keyword>
<organism evidence="3 4">
    <name type="scientific">Emiliania huxleyi (strain CCMP1516)</name>
    <dbReference type="NCBI Taxonomy" id="280463"/>
    <lineage>
        <taxon>Eukaryota</taxon>
        <taxon>Haptista</taxon>
        <taxon>Haptophyta</taxon>
        <taxon>Prymnesiophyceae</taxon>
        <taxon>Isochrysidales</taxon>
        <taxon>Noelaerhabdaceae</taxon>
        <taxon>Emiliania</taxon>
    </lineage>
</organism>
<dbReference type="Proteomes" id="UP000013827">
    <property type="component" value="Unassembled WGS sequence"/>
</dbReference>
<accession>A0A0D3I528</accession>
<name>A0A0D3I528_EMIH1</name>
<sequence>MCTECAASCAAWCKDMWVWVDKGTWENTVTGKTFVYEEKATEKGEEKAHELPVVFLFAYGVGDGGGGEGGGGEAPAPPDNANTGTAGCPCIDVRDVLPTYDGCLDSGCDSPLQHYPGAFCAKTTYGSSSCKAWDLDLSFPNCVVPEPPFFIGKRMRDEYTVGGVTYRQPYNESVRITIYSGWLVEQGLLDPLRADDADLIMELAGDARHKFRDFRQPAFCRERWCYVDKAKCRTGTVRYDQSAYFSSSAQNDDDDDDDDDDDRSASALADLTYSYETCGSNHTHWDTTSSLTDRQLRVLIPAMNYYPYHYKTTDGLPNGKAYLDKNETVYRDDSAAFVGNLISYLRALSQVPDGPMPKDGEHQLTWTSAAARSKHGSAWTATIAEVGWGQADLGLSIFWVTRDRLRMATFTAPLYTDHMRLYVPHPPAKADTLIDKIKLPFEPFDPMVWGTVIAIVFMHALLKVSLTARLWWAEWADKVGWERARFWRKALFLLGRFFESSYESTLITYGGAPDFDEQHRLATRFLNIGFGIFLLIVLNSYTANLTTFLTWREPPFQPYVKNMFEASISSPPTKVCAHKILQPTFDNLWPRANFHYRYMDTGDDVRAGILEDGCDAFVVSERAMSVQGGIEKARCELVASSWREGDPKGFIEGELVASVEVALPARPDVANAMSYWMKDLEEEARITYGKVLANSRTDRICSLSLDDSINFGLHQLTVEEFIGPLLIFGAFVGLAILTRSGRICFKNRDTVVTNLRKGALGSMRTAALITAWKLRSAVAEQRAIEVGESSVRQQSEILSAVKGIYDELNSQQQMILEIAQRTSGLAVPAKPAFEGRPSRASAGSARTTAGGSEPELNADTVERSKEVLERFGTVGGSAASGADVARARLSHLGIRASAP</sequence>
<evidence type="ECO:0000313" key="3">
    <source>
        <dbReference type="EnsemblProtists" id="EOD06363"/>
    </source>
</evidence>
<reference evidence="4" key="1">
    <citation type="journal article" date="2013" name="Nature">
        <title>Pan genome of the phytoplankton Emiliania underpins its global distribution.</title>
        <authorList>
            <person name="Read B.A."/>
            <person name="Kegel J."/>
            <person name="Klute M.J."/>
            <person name="Kuo A."/>
            <person name="Lefebvre S.C."/>
            <person name="Maumus F."/>
            <person name="Mayer C."/>
            <person name="Miller J."/>
            <person name="Monier A."/>
            <person name="Salamov A."/>
            <person name="Young J."/>
            <person name="Aguilar M."/>
            <person name="Claverie J.M."/>
            <person name="Frickenhaus S."/>
            <person name="Gonzalez K."/>
            <person name="Herman E.K."/>
            <person name="Lin Y.C."/>
            <person name="Napier J."/>
            <person name="Ogata H."/>
            <person name="Sarno A.F."/>
            <person name="Shmutz J."/>
            <person name="Schroeder D."/>
            <person name="de Vargas C."/>
            <person name="Verret F."/>
            <person name="von Dassow P."/>
            <person name="Valentin K."/>
            <person name="Van de Peer Y."/>
            <person name="Wheeler G."/>
            <person name="Dacks J.B."/>
            <person name="Delwiche C.F."/>
            <person name="Dyhrman S.T."/>
            <person name="Glockner G."/>
            <person name="John U."/>
            <person name="Richards T."/>
            <person name="Worden A.Z."/>
            <person name="Zhang X."/>
            <person name="Grigoriev I.V."/>
            <person name="Allen A.E."/>
            <person name="Bidle K."/>
            <person name="Borodovsky M."/>
            <person name="Bowler C."/>
            <person name="Brownlee C."/>
            <person name="Cock J.M."/>
            <person name="Elias M."/>
            <person name="Gladyshev V.N."/>
            <person name="Groth M."/>
            <person name="Guda C."/>
            <person name="Hadaegh A."/>
            <person name="Iglesias-Rodriguez M.D."/>
            <person name="Jenkins J."/>
            <person name="Jones B.M."/>
            <person name="Lawson T."/>
            <person name="Leese F."/>
            <person name="Lindquist E."/>
            <person name="Lobanov A."/>
            <person name="Lomsadze A."/>
            <person name="Malik S.B."/>
            <person name="Marsh M.E."/>
            <person name="Mackinder L."/>
            <person name="Mock T."/>
            <person name="Mueller-Roeber B."/>
            <person name="Pagarete A."/>
            <person name="Parker M."/>
            <person name="Probert I."/>
            <person name="Quesneville H."/>
            <person name="Raines C."/>
            <person name="Rensing S.A."/>
            <person name="Riano-Pachon D.M."/>
            <person name="Richier S."/>
            <person name="Rokitta S."/>
            <person name="Shiraiwa Y."/>
            <person name="Soanes D.M."/>
            <person name="van der Giezen M."/>
            <person name="Wahlund T.M."/>
            <person name="Williams B."/>
            <person name="Wilson W."/>
            <person name="Wolfe G."/>
            <person name="Wurch L.L."/>
        </authorList>
    </citation>
    <scope>NUCLEOTIDE SEQUENCE</scope>
</reference>
<dbReference type="AlphaFoldDB" id="A0A0D3I528"/>
<feature type="transmembrane region" description="Helical" evidence="2">
    <location>
        <begin position="525"/>
        <end position="543"/>
    </location>
</feature>
<feature type="compositionally biased region" description="Low complexity" evidence="1">
    <location>
        <begin position="838"/>
        <end position="852"/>
    </location>
</feature>
<proteinExistence type="predicted"/>
<dbReference type="RefSeq" id="XP_005758792.1">
    <property type="nucleotide sequence ID" value="XM_005758735.1"/>
</dbReference>
<dbReference type="PaxDb" id="2903-EOD06363"/>
<dbReference type="PANTHER" id="PTHR18966">
    <property type="entry name" value="IONOTROPIC GLUTAMATE RECEPTOR"/>
    <property type="match status" value="1"/>
</dbReference>
<keyword evidence="2" id="KW-0812">Transmembrane</keyword>
<dbReference type="STRING" id="2903.R1B9P2"/>
<dbReference type="InterPro" id="IPR015683">
    <property type="entry name" value="Ionotropic_Glu_rcpt"/>
</dbReference>
<dbReference type="GeneID" id="17252556"/>
<reference evidence="3" key="2">
    <citation type="submission" date="2024-10" db="UniProtKB">
        <authorList>
            <consortium name="EnsemblProtists"/>
        </authorList>
    </citation>
    <scope>IDENTIFICATION</scope>
</reference>
<dbReference type="SUPFAM" id="SSF53850">
    <property type="entry name" value="Periplasmic binding protein-like II"/>
    <property type="match status" value="1"/>
</dbReference>
<keyword evidence="2" id="KW-0472">Membrane</keyword>
<dbReference type="EnsemblProtists" id="EOD06363">
    <property type="protein sequence ID" value="EOD06363"/>
    <property type="gene ID" value="EMIHUDRAFT_106865"/>
</dbReference>
<feature type="transmembrane region" description="Helical" evidence="2">
    <location>
        <begin position="721"/>
        <end position="738"/>
    </location>
</feature>
<dbReference type="Gene3D" id="1.10.287.70">
    <property type="match status" value="1"/>
</dbReference>
<evidence type="ECO:0008006" key="5">
    <source>
        <dbReference type="Google" id="ProtNLM"/>
    </source>
</evidence>
<protein>
    <recommendedName>
        <fullName evidence="5">Ionotropic glutamate receptor C-terminal domain-containing protein</fullName>
    </recommendedName>
</protein>
<feature type="transmembrane region" description="Helical" evidence="2">
    <location>
        <begin position="447"/>
        <end position="466"/>
    </location>
</feature>
<dbReference type="HOGENOM" id="CLU_322241_0_0_1"/>
<evidence type="ECO:0000256" key="1">
    <source>
        <dbReference type="SAM" id="MobiDB-lite"/>
    </source>
</evidence>
<keyword evidence="4" id="KW-1185">Reference proteome</keyword>
<evidence type="ECO:0000313" key="4">
    <source>
        <dbReference type="Proteomes" id="UP000013827"/>
    </source>
</evidence>
<evidence type="ECO:0000256" key="2">
    <source>
        <dbReference type="SAM" id="Phobius"/>
    </source>
</evidence>
<dbReference type="KEGG" id="ehx:EMIHUDRAFT_106865"/>